<dbReference type="PATRIC" id="fig|1397.4.peg.2330"/>
<protein>
    <submittedName>
        <fullName evidence="1">Uncharacterized protein</fullName>
    </submittedName>
</protein>
<dbReference type="AlphaFoldDB" id="A0A0J1IE71"/>
<dbReference type="Proteomes" id="UP000036045">
    <property type="component" value="Unassembled WGS sequence"/>
</dbReference>
<gene>
    <name evidence="1" type="ORF">ABW02_18100</name>
</gene>
<reference evidence="1 2" key="1">
    <citation type="submission" date="2015-05" db="EMBL/GenBank/DDBJ databases">
        <title>Whole genome sequence and identification of bacterial endophytes from Costus igneus.</title>
        <authorList>
            <person name="Lee Y.P."/>
            <person name="Gan H.M."/>
            <person name="Eng W."/>
            <person name="Wheatley M.S."/>
            <person name="Caraballo A."/>
            <person name="Polter S."/>
            <person name="Savka M.A."/>
            <person name="Hudson A.O."/>
        </authorList>
    </citation>
    <scope>NUCLEOTIDE SEQUENCE [LARGE SCALE GENOMIC DNA]</scope>
    <source>
        <strain evidence="1 2">RIT379</strain>
    </source>
</reference>
<sequence length="319" mass="36482">MQINLLFEGAVKEQFKQQASTNTDVLMKQPLGGKKEIEVERDGKAFTLTFSDEIKHLKAETDEEIAQMFAQQVEDPSDIFSYRPRDQWLIFSQYLNDNGIFDGKNAKDIEEIENLLVDITDGLDNLDIATPKGRDIKSGSKPITQQLTSAEAQLELASSTAALQLFGEKYVTGDAKEGFHQLIEQYTKRNEKRVLSYKSIEEKFYQGRAKIYETRHMDTSSLNAQQKNNLSITNKLGKINYTEAEISKMIEGYKEKFGMLQNKSDVDVLIAKLQDELSNFVTKGISKQDNDYEAANNFVKEKSAKTFERIADYWKKLLY</sequence>
<comment type="caution">
    <text evidence="1">The sequence shown here is derived from an EMBL/GenBank/DDBJ whole genome shotgun (WGS) entry which is preliminary data.</text>
</comment>
<organism evidence="1 2">
    <name type="scientific">Niallia circulans</name>
    <name type="common">Bacillus circulans</name>
    <dbReference type="NCBI Taxonomy" id="1397"/>
    <lineage>
        <taxon>Bacteria</taxon>
        <taxon>Bacillati</taxon>
        <taxon>Bacillota</taxon>
        <taxon>Bacilli</taxon>
        <taxon>Bacillales</taxon>
        <taxon>Bacillaceae</taxon>
        <taxon>Niallia</taxon>
    </lineage>
</organism>
<evidence type="ECO:0000313" key="1">
    <source>
        <dbReference type="EMBL" id="KLV24243.1"/>
    </source>
</evidence>
<accession>A0A0J1IE71</accession>
<dbReference type="OrthoDB" id="2850702at2"/>
<proteinExistence type="predicted"/>
<keyword evidence="2" id="KW-1185">Reference proteome</keyword>
<evidence type="ECO:0000313" key="2">
    <source>
        <dbReference type="Proteomes" id="UP000036045"/>
    </source>
</evidence>
<dbReference type="RefSeq" id="WP_047943674.1">
    <property type="nucleotide sequence ID" value="NZ_LDPH01000021.1"/>
</dbReference>
<dbReference type="EMBL" id="LDPH01000021">
    <property type="protein sequence ID" value="KLV24243.1"/>
    <property type="molecule type" value="Genomic_DNA"/>
</dbReference>
<name>A0A0J1IE71_NIACI</name>